<comment type="similarity">
    <text evidence="1 4">Belongs to the glycosyl hydrolase 28 family.</text>
</comment>
<evidence type="ECO:0000256" key="3">
    <source>
        <dbReference type="ARBA" id="ARBA00023295"/>
    </source>
</evidence>
<evidence type="ECO:0000313" key="7">
    <source>
        <dbReference type="Proteomes" id="UP001165492"/>
    </source>
</evidence>
<evidence type="ECO:0000256" key="1">
    <source>
        <dbReference type="ARBA" id="ARBA00008834"/>
    </source>
</evidence>
<organism evidence="6 7">
    <name type="scientific">Pelosinus baikalensis</name>
    <dbReference type="NCBI Taxonomy" id="2892015"/>
    <lineage>
        <taxon>Bacteria</taxon>
        <taxon>Bacillati</taxon>
        <taxon>Bacillota</taxon>
        <taxon>Negativicutes</taxon>
        <taxon>Selenomonadales</taxon>
        <taxon>Sporomusaceae</taxon>
        <taxon>Pelosinus</taxon>
    </lineage>
</organism>
<dbReference type="InterPro" id="IPR013783">
    <property type="entry name" value="Ig-like_fold"/>
</dbReference>
<dbReference type="InterPro" id="IPR012334">
    <property type="entry name" value="Pectin_lyas_fold"/>
</dbReference>
<dbReference type="PANTHER" id="PTHR31339">
    <property type="entry name" value="PECTIN LYASE-RELATED"/>
    <property type="match status" value="1"/>
</dbReference>
<proteinExistence type="inferred from homology"/>
<evidence type="ECO:0000256" key="2">
    <source>
        <dbReference type="ARBA" id="ARBA00022801"/>
    </source>
</evidence>
<gene>
    <name evidence="6" type="ORF">LMF89_13275</name>
</gene>
<dbReference type="Proteomes" id="UP001165492">
    <property type="component" value="Unassembled WGS sequence"/>
</dbReference>
<evidence type="ECO:0000259" key="5">
    <source>
        <dbReference type="PROSITE" id="PS50853"/>
    </source>
</evidence>
<dbReference type="SUPFAM" id="SSF51126">
    <property type="entry name" value="Pectin lyase-like"/>
    <property type="match status" value="1"/>
</dbReference>
<dbReference type="Pfam" id="PF00041">
    <property type="entry name" value="fn3"/>
    <property type="match status" value="4"/>
</dbReference>
<accession>A0ABS8HT15</accession>
<evidence type="ECO:0000313" key="6">
    <source>
        <dbReference type="EMBL" id="MCC5466324.1"/>
    </source>
</evidence>
<dbReference type="Pfam" id="PF00295">
    <property type="entry name" value="Glyco_hydro_28"/>
    <property type="match status" value="1"/>
</dbReference>
<dbReference type="SUPFAM" id="SSF49265">
    <property type="entry name" value="Fibronectin type III"/>
    <property type="match status" value="2"/>
</dbReference>
<comment type="caution">
    <text evidence="6">The sequence shown here is derived from an EMBL/GenBank/DDBJ whole genome shotgun (WGS) entry which is preliminary data.</text>
</comment>
<feature type="domain" description="Fibronectin type-III" evidence="5">
    <location>
        <begin position="812"/>
        <end position="908"/>
    </location>
</feature>
<dbReference type="InterPro" id="IPR051801">
    <property type="entry name" value="GH28_Enzymes"/>
</dbReference>
<keyword evidence="7" id="KW-1185">Reference proteome</keyword>
<dbReference type="EMBL" id="JAJHJB010000017">
    <property type="protein sequence ID" value="MCC5466324.1"/>
    <property type="molecule type" value="Genomic_DNA"/>
</dbReference>
<dbReference type="InterPro" id="IPR036116">
    <property type="entry name" value="FN3_sf"/>
</dbReference>
<feature type="domain" description="Fibronectin type-III" evidence="5">
    <location>
        <begin position="712"/>
        <end position="802"/>
    </location>
</feature>
<keyword evidence="3 4" id="KW-0326">Glycosidase</keyword>
<dbReference type="Gene3D" id="2.160.20.10">
    <property type="entry name" value="Single-stranded right-handed beta-helix, Pectin lyase-like"/>
    <property type="match status" value="1"/>
</dbReference>
<sequence length="908" mass="98385">MKRANRLSLVLIVLLVICQVYGLGGDMVKASAATVLPPQNLRVPALAYDEKSIVLVWEKPENYSNIVNYNVYMNGKLVGNANESNHSLAKTNIDNFYRDASNSAAQKITMHNYTATNLKANTVYTFTVRAVDKDGKESPDSIRVKQSTTAIPKIFNVVDYGAVGDGVTSNTKAIQAAIDACTPGGKVLIPAGIFKTGAIWLKGDMTFEIGKDSTLLATENADEYPYHYLLYDYSTDERFYSLINAHTYDYGSIKNIRIVGEGTIDGNGWIQDGFDKEDSSLPVYLPAKNSSKDNVLDPNHALNIGILAKTSIEKAMAMNKMNFKAVYPRRPSMITLRGVTNVYYGGFTAVNPANHTLINLNCNNVTVNGVIMKTYDANNGDGIEFAHGNGLTVFNTFFDTGDDCMNFAAGQGAAGQKEESTKNAWIFNNYFRQGHGAIVTGSHTAAWTENILAEDNVINHTDTGLRSKTNNATGGGARNILFRDNALKDIKLQAFIFTSAYSDPNAVVEFEPASAPGRFKDMTIKNCTVDTTGAPAIEVAGVSNGFHENINFENVKFYNVKPTKIDYLKNSSFSKVTFDNKTPNPWVITNSIGLSFDKDTTATPVTTDASVGPVWSDKSTLLADAIEESSVTLKWTGAKDNVAVAAYRIWNENSVAATVSGNTSIHKVTGLAPALSYDFKVEASDATGNWTLSGPSLKVVTKGVKDNVPPVVPEGKEIVKSVKVGTTWVNIAWKPATDLYGIKQYAIYENDKLVTVVAGNTSAYNVTGLVPGTNYLFNVKAVDASGNETVYGLRLEVTTKPGYDTGAPKWLANSKITSSNVTNTSVTLNWPMAVDDKQVVGYRIFQDGKPIKNDTEFTLINTAYTVEGNAFTVIGLAPNTTYTFKVEAGDTAGKWTGTGPSIRVTTKK</sequence>
<evidence type="ECO:0000256" key="4">
    <source>
        <dbReference type="RuleBase" id="RU361169"/>
    </source>
</evidence>
<dbReference type="Gene3D" id="2.60.40.10">
    <property type="entry name" value="Immunoglobulins"/>
    <property type="match status" value="4"/>
</dbReference>
<keyword evidence="2 4" id="KW-0378">Hydrolase</keyword>
<reference evidence="6" key="1">
    <citation type="submission" date="2021-11" db="EMBL/GenBank/DDBJ databases">
        <title>Description of a new species Pelosinus isolated from the bottom sediments of Lake Baikal.</title>
        <authorList>
            <person name="Zakharyuk A."/>
        </authorList>
    </citation>
    <scope>NUCLEOTIDE SEQUENCE</scope>
    <source>
        <strain evidence="6">Bkl1</strain>
    </source>
</reference>
<dbReference type="Pfam" id="PF12708">
    <property type="entry name" value="Pect-lyase_RHGA_epim"/>
    <property type="match status" value="1"/>
</dbReference>
<dbReference type="InterPro" id="IPR000743">
    <property type="entry name" value="Glyco_hydro_28"/>
</dbReference>
<feature type="domain" description="Fibronectin type-III" evidence="5">
    <location>
        <begin position="37"/>
        <end position="152"/>
    </location>
</feature>
<dbReference type="SMART" id="SM00060">
    <property type="entry name" value="FN3"/>
    <property type="match status" value="4"/>
</dbReference>
<protein>
    <submittedName>
        <fullName evidence="6">Fibronectin type III domain-containing protein</fullName>
    </submittedName>
</protein>
<dbReference type="InterPro" id="IPR003961">
    <property type="entry name" value="FN3_dom"/>
</dbReference>
<dbReference type="RefSeq" id="WP_229535487.1">
    <property type="nucleotide sequence ID" value="NZ_JAJHJB010000017.1"/>
</dbReference>
<dbReference type="InterPro" id="IPR024535">
    <property type="entry name" value="RHGA/B-epi-like_pectate_lyase"/>
</dbReference>
<dbReference type="PANTHER" id="PTHR31339:SF9">
    <property type="entry name" value="PLASMIN AND FIBRONECTIN-BINDING PROTEIN A"/>
    <property type="match status" value="1"/>
</dbReference>
<dbReference type="CDD" id="cd00063">
    <property type="entry name" value="FN3"/>
    <property type="match status" value="4"/>
</dbReference>
<name>A0ABS8HT15_9FIRM</name>
<dbReference type="InterPro" id="IPR011050">
    <property type="entry name" value="Pectin_lyase_fold/virulence"/>
</dbReference>
<dbReference type="PROSITE" id="PS50853">
    <property type="entry name" value="FN3"/>
    <property type="match status" value="3"/>
</dbReference>